<evidence type="ECO:0000256" key="4">
    <source>
        <dbReference type="ARBA" id="ARBA00022737"/>
    </source>
</evidence>
<name>A0AAV5MQD5_9ROSI</name>
<keyword evidence="3" id="KW-0732">Signal</keyword>
<evidence type="ECO:0000256" key="2">
    <source>
        <dbReference type="ARBA" id="ARBA00022614"/>
    </source>
</evidence>
<evidence type="ECO:0000259" key="8">
    <source>
        <dbReference type="Pfam" id="PF23598"/>
    </source>
</evidence>
<dbReference type="InterPro" id="IPR003591">
    <property type="entry name" value="Leu-rich_rpt_typical-subtyp"/>
</dbReference>
<dbReference type="Pfam" id="PF00560">
    <property type="entry name" value="LRR_1"/>
    <property type="match status" value="1"/>
</dbReference>
<keyword evidence="10" id="KW-1185">Reference proteome</keyword>
<accession>A0AAV5MQD5</accession>
<comment type="caution">
    <text evidence="9">The sequence shown here is derived from an EMBL/GenBank/DDBJ whole genome shotgun (WGS) entry which is preliminary data.</text>
</comment>
<evidence type="ECO:0000256" key="5">
    <source>
        <dbReference type="ARBA" id="ARBA00023136"/>
    </source>
</evidence>
<dbReference type="SUPFAM" id="SSF52058">
    <property type="entry name" value="L domain-like"/>
    <property type="match status" value="1"/>
</dbReference>
<feature type="domain" description="Disease resistance R13L4/SHOC-2-like LRR" evidence="8">
    <location>
        <begin position="53"/>
        <end position="262"/>
    </location>
</feature>
<comment type="subcellular location">
    <subcellularLocation>
        <location evidence="1">Membrane</location>
    </subcellularLocation>
</comment>
<dbReference type="PANTHER" id="PTHR45974">
    <property type="entry name" value="RECEPTOR-LIKE PROTEIN 55"/>
    <property type="match status" value="1"/>
</dbReference>
<dbReference type="AlphaFoldDB" id="A0AAV5MQD5"/>
<gene>
    <name evidence="9" type="ORF">SLEP1_g58727</name>
</gene>
<dbReference type="SMART" id="SM00369">
    <property type="entry name" value="LRR_TYP"/>
    <property type="match status" value="4"/>
</dbReference>
<keyword evidence="7" id="KW-1133">Transmembrane helix</keyword>
<reference evidence="9 10" key="1">
    <citation type="journal article" date="2021" name="Commun. Biol.">
        <title>The genome of Shorea leprosula (Dipterocarpaceae) highlights the ecological relevance of drought in aseasonal tropical rainforests.</title>
        <authorList>
            <person name="Ng K.K.S."/>
            <person name="Kobayashi M.J."/>
            <person name="Fawcett J.A."/>
            <person name="Hatakeyama M."/>
            <person name="Paape T."/>
            <person name="Ng C.H."/>
            <person name="Ang C.C."/>
            <person name="Tnah L.H."/>
            <person name="Lee C.T."/>
            <person name="Nishiyama T."/>
            <person name="Sese J."/>
            <person name="O'Brien M.J."/>
            <person name="Copetti D."/>
            <person name="Mohd Noor M.I."/>
            <person name="Ong R.C."/>
            <person name="Putra M."/>
            <person name="Sireger I.Z."/>
            <person name="Indrioko S."/>
            <person name="Kosugi Y."/>
            <person name="Izuno A."/>
            <person name="Isagi Y."/>
            <person name="Lee S.L."/>
            <person name="Shimizu K.K."/>
        </authorList>
    </citation>
    <scope>NUCLEOTIDE SEQUENCE [LARGE SCALE GENOMIC DNA]</scope>
    <source>
        <strain evidence="9">214</strain>
    </source>
</reference>
<dbReference type="PANTHER" id="PTHR45974:SF266">
    <property type="entry name" value="LEUCINE-RICH REPEAT RECEPTOR PROTEIN KINASE HPCA1"/>
    <property type="match status" value="1"/>
</dbReference>
<dbReference type="FunFam" id="3.80.10.10:FF:000383">
    <property type="entry name" value="Leucine-rich repeat receptor protein kinase EMS1"/>
    <property type="match status" value="1"/>
</dbReference>
<evidence type="ECO:0000313" key="9">
    <source>
        <dbReference type="EMBL" id="GKV52135.1"/>
    </source>
</evidence>
<evidence type="ECO:0000256" key="1">
    <source>
        <dbReference type="ARBA" id="ARBA00004370"/>
    </source>
</evidence>
<dbReference type="InterPro" id="IPR001611">
    <property type="entry name" value="Leu-rich_rpt"/>
</dbReference>
<proteinExistence type="predicted"/>
<dbReference type="Proteomes" id="UP001054252">
    <property type="component" value="Unassembled WGS sequence"/>
</dbReference>
<dbReference type="Gene3D" id="3.80.10.10">
    <property type="entry name" value="Ribonuclease Inhibitor"/>
    <property type="match status" value="2"/>
</dbReference>
<dbReference type="InterPro" id="IPR032675">
    <property type="entry name" value="LRR_dom_sf"/>
</dbReference>
<evidence type="ECO:0000256" key="3">
    <source>
        <dbReference type="ARBA" id="ARBA00022729"/>
    </source>
</evidence>
<evidence type="ECO:0000256" key="7">
    <source>
        <dbReference type="SAM" id="Phobius"/>
    </source>
</evidence>
<evidence type="ECO:0000256" key="6">
    <source>
        <dbReference type="ARBA" id="ARBA00023180"/>
    </source>
</evidence>
<evidence type="ECO:0000313" key="10">
    <source>
        <dbReference type="Proteomes" id="UP001054252"/>
    </source>
</evidence>
<dbReference type="InterPro" id="IPR055414">
    <property type="entry name" value="LRR_R13L4/SHOC2-like"/>
</dbReference>
<keyword evidence="7" id="KW-0812">Transmembrane</keyword>
<organism evidence="9 10">
    <name type="scientific">Rubroshorea leprosula</name>
    <dbReference type="NCBI Taxonomy" id="152421"/>
    <lineage>
        <taxon>Eukaryota</taxon>
        <taxon>Viridiplantae</taxon>
        <taxon>Streptophyta</taxon>
        <taxon>Embryophyta</taxon>
        <taxon>Tracheophyta</taxon>
        <taxon>Spermatophyta</taxon>
        <taxon>Magnoliopsida</taxon>
        <taxon>eudicotyledons</taxon>
        <taxon>Gunneridae</taxon>
        <taxon>Pentapetalae</taxon>
        <taxon>rosids</taxon>
        <taxon>malvids</taxon>
        <taxon>Malvales</taxon>
        <taxon>Dipterocarpaceae</taxon>
        <taxon>Rubroshorea</taxon>
    </lineage>
</organism>
<keyword evidence="6" id="KW-0325">Glycoprotein</keyword>
<dbReference type="FunFam" id="3.80.10.10:FF:000542">
    <property type="entry name" value="Leucine-rich repeat protein kinase family protein"/>
    <property type="match status" value="1"/>
</dbReference>
<dbReference type="GO" id="GO:0016020">
    <property type="term" value="C:membrane"/>
    <property type="evidence" value="ECO:0007669"/>
    <property type="project" value="UniProtKB-SubCell"/>
</dbReference>
<sequence>NLTGQIPPSVGNLTNLSWLDLSDNQLGGSLPVSDGTTPGLDKLVKTLHFHLGQNKLSGEIPEQIFSSNMALIHLLLDGNELTGPIPSTLGLVQALLVVRLHNNSLIGNVPSNLNNLTNLTDLYLSNNKLSGTLPNLTGMSSLQTLDLSNNGFNPSVIPAWVSSSSSLKTLYLSNNTLSGTLPNLTGMSSLQTLDLSKNSFDSSAIPRWVSSLSSLTTLRMESTQLQGQVPTELFSLPNLQTIELKDNQLNGTLSIGTKFNRLWLVDLQNNDIDGFNEKREHKIEIKLFGNPICHETGITETYCALPQSNSTPLFTTPRSNCPPRTCSSDQVYSPTCMCAHPYTGTLFFRVIFFSDLGNQTTYKALQDSLMHFFESNKFPVDSVSLSNPRMDSSKFLRLDLNVFPYGQTSFNRTGISMIAFAFSNVTYFPLPDTLWGSYFFNGDVYNYFSDEPKNSKKSTIGIIIGAAGGGSVLLLLSLLVGIYAVHQKKKAERASIESNPFVGLTVQSDEIWD</sequence>
<keyword evidence="5 7" id="KW-0472">Membrane</keyword>
<dbReference type="PROSITE" id="PS51450">
    <property type="entry name" value="LRR"/>
    <property type="match status" value="2"/>
</dbReference>
<keyword evidence="2" id="KW-0433">Leucine-rich repeat</keyword>
<dbReference type="EMBL" id="BPVZ01000617">
    <property type="protein sequence ID" value="GKV52135.1"/>
    <property type="molecule type" value="Genomic_DNA"/>
</dbReference>
<dbReference type="Pfam" id="PF23598">
    <property type="entry name" value="LRR_14"/>
    <property type="match status" value="1"/>
</dbReference>
<keyword evidence="4" id="KW-0677">Repeat</keyword>
<feature type="non-terminal residue" evidence="9">
    <location>
        <position position="1"/>
    </location>
</feature>
<feature type="transmembrane region" description="Helical" evidence="7">
    <location>
        <begin position="460"/>
        <end position="485"/>
    </location>
</feature>
<protein>
    <recommendedName>
        <fullName evidence="8">Disease resistance R13L4/SHOC-2-like LRR domain-containing protein</fullName>
    </recommendedName>
</protein>